<dbReference type="PANTHER" id="PTHR38046">
    <property type="entry name" value="CRYPTIC LOCI REGULATOR 2"/>
    <property type="match status" value="1"/>
</dbReference>
<feature type="compositionally biased region" description="Basic and acidic residues" evidence="1">
    <location>
        <begin position="51"/>
        <end position="67"/>
    </location>
</feature>
<gene>
    <name evidence="4" type="ORF">D0863_13143</name>
</gene>
<evidence type="ECO:0000313" key="5">
    <source>
        <dbReference type="Proteomes" id="UP000269276"/>
    </source>
</evidence>
<feature type="region of interest" description="Disordered" evidence="1">
    <location>
        <begin position="45"/>
        <end position="67"/>
    </location>
</feature>
<dbReference type="Proteomes" id="UP000269276">
    <property type="component" value="Unassembled WGS sequence"/>
</dbReference>
<evidence type="ECO:0000259" key="2">
    <source>
        <dbReference type="Pfam" id="PF10383"/>
    </source>
</evidence>
<accession>A0A3M7CVI7</accession>
<dbReference type="VEuPathDB" id="FungiDB:BTJ68_14791"/>
<feature type="region of interest" description="Disordered" evidence="1">
    <location>
        <begin position="657"/>
        <end position="703"/>
    </location>
</feature>
<protein>
    <recommendedName>
        <fullName evidence="6">Cryptic loci regulator 2 N-terminal domain-containing protein</fullName>
    </recommendedName>
</protein>
<dbReference type="Pfam" id="PF10383">
    <property type="entry name" value="Clr2"/>
    <property type="match status" value="1"/>
</dbReference>
<dbReference type="PANTHER" id="PTHR38046:SF1">
    <property type="entry name" value="CRYPTIC LOCI REGULATOR 2"/>
    <property type="match status" value="1"/>
</dbReference>
<dbReference type="GO" id="GO:0031934">
    <property type="term" value="C:mating-type region heterochromatin"/>
    <property type="evidence" value="ECO:0007669"/>
    <property type="project" value="TreeGrafter"/>
</dbReference>
<dbReference type="Pfam" id="PF16761">
    <property type="entry name" value="Clr2_transil"/>
    <property type="match status" value="1"/>
</dbReference>
<evidence type="ECO:0008006" key="6">
    <source>
        <dbReference type="Google" id="ProtNLM"/>
    </source>
</evidence>
<dbReference type="InterPro" id="IPR018839">
    <property type="entry name" value="Tscrpt-silencing_Clr2_C"/>
</dbReference>
<dbReference type="OrthoDB" id="2421327at2759"/>
<proteinExistence type="predicted"/>
<evidence type="ECO:0000259" key="3">
    <source>
        <dbReference type="Pfam" id="PF16761"/>
    </source>
</evidence>
<evidence type="ECO:0000313" key="4">
    <source>
        <dbReference type="EMBL" id="RMY55950.1"/>
    </source>
</evidence>
<feature type="region of interest" description="Disordered" evidence="1">
    <location>
        <begin position="131"/>
        <end position="159"/>
    </location>
</feature>
<dbReference type="GO" id="GO:0070824">
    <property type="term" value="C:SHREC complex"/>
    <property type="evidence" value="ECO:0007669"/>
    <property type="project" value="InterPro"/>
</dbReference>
<evidence type="ECO:0000256" key="1">
    <source>
        <dbReference type="SAM" id="MobiDB-lite"/>
    </source>
</evidence>
<sequence length="703" mass="78202">MTSIRPVVEALVSASSAHVIASAEMGRFYPLYIRRSDGKLEIVSRTTKRKERNEPTPEQLDQKPDKHGVADYYREIPLDEVKSLDWRRKLGGMLARELAWKDQTGQTDIGYMLATFPEGYRLFEHVKKTERDGKTEVKSKNHAGGANDRQDAYLYGHPSGRKKRFRSPADFFPHLLWLSTDESGDPDNCGCKICSPEDLENAIPGAKVKVERSTDVKPVVNQAAPQAARQSSISGPRVKQEPPLPTPVRTPSVSTPTMPTPLPQRKSHDQHIDSQYHTFMYRPGETVWFRRGQAWGLGVVLRRWVATGDQYNYTVQPLSWPGDYPQPVTKSSDQEMRPWLAWSVPRFTNDMLNNLQEPPSYDTADWQGMLHKRYGNGDMEVDGSILAAKAVDSTYTPFNFSKSVEPEPGLTEKHYDGIYLGAEKIWVGDPVRLQTGNGTDIMVVHSVVEGRRVSAMGNQVLQQSCYLIGDVYSLSTVPHSNPALPTPARPSNNPHLPSRLTEDLANRNARSIAARRQASFWKLVATQRRLEISDVKGRWYEASLLLPILQPQQYEENAQQGLIQEASQWMNSRGDCQNSNRPPTLPRVERTLKKKETRKEALGRAVPPDVEIVDGVSPPQVNTESATRIAGALGGATGSGQGGEVMQIDPRFETSSVEDAKQRSLGGAAGGLDDFMNLDGMDDSQGSMPGFGREYGSQSQGGY</sequence>
<dbReference type="InterPro" id="IPR038986">
    <property type="entry name" value="Clr2"/>
</dbReference>
<dbReference type="InterPro" id="IPR031915">
    <property type="entry name" value="Clr2_N"/>
</dbReference>
<feature type="domain" description="Cryptic loci regulator 2 N-terminal" evidence="3">
    <location>
        <begin position="111"/>
        <end position="194"/>
    </location>
</feature>
<feature type="region of interest" description="Disordered" evidence="1">
    <location>
        <begin position="221"/>
        <end position="269"/>
    </location>
</feature>
<reference evidence="4 5" key="1">
    <citation type="journal article" date="2018" name="BMC Genomics">
        <title>Genomic evidence for intraspecific hybridization in a clonal and extremely halotolerant yeast.</title>
        <authorList>
            <person name="Gostincar C."/>
            <person name="Stajich J.E."/>
            <person name="Zupancic J."/>
            <person name="Zalar P."/>
            <person name="Gunde-Cimerman N."/>
        </authorList>
    </citation>
    <scope>NUCLEOTIDE SEQUENCE [LARGE SCALE GENOMIC DNA]</scope>
    <source>
        <strain evidence="4 5">EXF-2682</strain>
    </source>
</reference>
<organism evidence="4 5">
    <name type="scientific">Hortaea werneckii</name>
    <name type="common">Black yeast</name>
    <name type="synonym">Cladosporium werneckii</name>
    <dbReference type="NCBI Taxonomy" id="91943"/>
    <lineage>
        <taxon>Eukaryota</taxon>
        <taxon>Fungi</taxon>
        <taxon>Dikarya</taxon>
        <taxon>Ascomycota</taxon>
        <taxon>Pezizomycotina</taxon>
        <taxon>Dothideomycetes</taxon>
        <taxon>Dothideomycetidae</taxon>
        <taxon>Mycosphaerellales</taxon>
        <taxon>Teratosphaeriaceae</taxon>
        <taxon>Hortaea</taxon>
    </lineage>
</organism>
<name>A0A3M7CVI7_HORWE</name>
<dbReference type="GO" id="GO:0030466">
    <property type="term" value="P:silent mating-type cassette heterochromatin formation"/>
    <property type="evidence" value="ECO:0007669"/>
    <property type="project" value="TreeGrafter"/>
</dbReference>
<dbReference type="AlphaFoldDB" id="A0A3M7CVI7"/>
<feature type="domain" description="Cryptic loci regulator 2 C-terminal" evidence="2">
    <location>
        <begin position="414"/>
        <end position="541"/>
    </location>
</feature>
<dbReference type="EMBL" id="QWIP01000723">
    <property type="protein sequence ID" value="RMY55950.1"/>
    <property type="molecule type" value="Genomic_DNA"/>
</dbReference>
<comment type="caution">
    <text evidence="4">The sequence shown here is derived from an EMBL/GenBank/DDBJ whole genome shotgun (WGS) entry which is preliminary data.</text>
</comment>
<dbReference type="GO" id="GO:0033553">
    <property type="term" value="C:rDNA heterochromatin"/>
    <property type="evidence" value="ECO:0007669"/>
    <property type="project" value="TreeGrafter"/>
</dbReference>